<dbReference type="SMART" id="SM00342">
    <property type="entry name" value="HTH_ARAC"/>
    <property type="match status" value="1"/>
</dbReference>
<keyword evidence="1" id="KW-0805">Transcription regulation</keyword>
<evidence type="ECO:0000256" key="2">
    <source>
        <dbReference type="ARBA" id="ARBA00023125"/>
    </source>
</evidence>
<dbReference type="InterPro" id="IPR009057">
    <property type="entry name" value="Homeodomain-like_sf"/>
</dbReference>
<evidence type="ECO:0000259" key="4">
    <source>
        <dbReference type="PROSITE" id="PS01124"/>
    </source>
</evidence>
<dbReference type="PRINTS" id="PR00032">
    <property type="entry name" value="HTHARAC"/>
</dbReference>
<dbReference type="GO" id="GO:0003700">
    <property type="term" value="F:DNA-binding transcription factor activity"/>
    <property type="evidence" value="ECO:0007669"/>
    <property type="project" value="InterPro"/>
</dbReference>
<organism evidence="5">
    <name type="scientific">Dyadobacter sp. 676</name>
    <dbReference type="NCBI Taxonomy" id="3088362"/>
    <lineage>
        <taxon>Bacteria</taxon>
        <taxon>Pseudomonadati</taxon>
        <taxon>Bacteroidota</taxon>
        <taxon>Cytophagia</taxon>
        <taxon>Cytophagales</taxon>
        <taxon>Spirosomataceae</taxon>
        <taxon>Dyadobacter</taxon>
    </lineage>
</organism>
<dbReference type="Gene3D" id="1.10.10.60">
    <property type="entry name" value="Homeodomain-like"/>
    <property type="match status" value="1"/>
</dbReference>
<dbReference type="PANTHER" id="PTHR43280:SF32">
    <property type="entry name" value="TRANSCRIPTIONAL REGULATORY PROTEIN"/>
    <property type="match status" value="1"/>
</dbReference>
<dbReference type="PANTHER" id="PTHR43280">
    <property type="entry name" value="ARAC-FAMILY TRANSCRIPTIONAL REGULATOR"/>
    <property type="match status" value="1"/>
</dbReference>
<reference evidence="5" key="1">
    <citation type="submission" date="2024-06" db="EMBL/GenBank/DDBJ databases">
        <title>Sequencing and assembly of the genome of Dyadobacter sp. strain 676, a symbiont of Cyamopsis tetragonoloba.</title>
        <authorList>
            <person name="Guro P."/>
            <person name="Sazanova A."/>
            <person name="Kuznetsova I."/>
            <person name="Belimov A."/>
            <person name="Safronova V."/>
        </authorList>
    </citation>
    <scope>NUCLEOTIDE SEQUENCE</scope>
    <source>
        <strain evidence="5">676</strain>
    </source>
</reference>
<dbReference type="PROSITE" id="PS01124">
    <property type="entry name" value="HTH_ARAC_FAMILY_2"/>
    <property type="match status" value="1"/>
</dbReference>
<feature type="domain" description="HTH araC/xylS-type" evidence="4">
    <location>
        <begin position="201"/>
        <end position="299"/>
    </location>
</feature>
<dbReference type="Pfam" id="PF12833">
    <property type="entry name" value="HTH_18"/>
    <property type="match status" value="1"/>
</dbReference>
<sequence>MLQRMRSRNKESDMDYTGGRVLEEQLHEQRRGEFPLHDMGDAFFEMATIEGGDEHFFNGIHRHDFYEVLWFTDVKPQQVHYIDFNKYLIEPNQVFLLLPDQVHSMEQRGKCGFLMAISKDFFERLIGNDIFRLFRYSTNFSVTISGTRLSVLNTLMDLIRIEYDREKRPAILESYLRSWFLHCIELQKEAGDPSSADPRLQMLLESIEHNYRRQRKADFYANELSISAKRLNELTRRSFGKTISQMISERLILEAKREIGYFRKPIKEISYELGFSEPSYFTRFFGKQTGYAPEDFRRRIAAMYDQE</sequence>
<dbReference type="InterPro" id="IPR037923">
    <property type="entry name" value="HTH-like"/>
</dbReference>
<dbReference type="Pfam" id="PF02311">
    <property type="entry name" value="AraC_binding"/>
    <property type="match status" value="1"/>
</dbReference>
<accession>A0AAU8FIN7</accession>
<dbReference type="RefSeq" id="WP_353719254.1">
    <property type="nucleotide sequence ID" value="NZ_CP159289.1"/>
</dbReference>
<keyword evidence="2" id="KW-0238">DNA-binding</keyword>
<dbReference type="GO" id="GO:0043565">
    <property type="term" value="F:sequence-specific DNA binding"/>
    <property type="evidence" value="ECO:0007669"/>
    <property type="project" value="InterPro"/>
</dbReference>
<dbReference type="InterPro" id="IPR020449">
    <property type="entry name" value="Tscrpt_reg_AraC-type_HTH"/>
</dbReference>
<dbReference type="InterPro" id="IPR003313">
    <property type="entry name" value="AraC-bd"/>
</dbReference>
<dbReference type="SUPFAM" id="SSF46689">
    <property type="entry name" value="Homeodomain-like"/>
    <property type="match status" value="1"/>
</dbReference>
<keyword evidence="3" id="KW-0804">Transcription</keyword>
<evidence type="ECO:0000313" key="5">
    <source>
        <dbReference type="EMBL" id="XCH23930.1"/>
    </source>
</evidence>
<dbReference type="EMBL" id="CP159289">
    <property type="protein sequence ID" value="XCH23930.1"/>
    <property type="molecule type" value="Genomic_DNA"/>
</dbReference>
<dbReference type="AlphaFoldDB" id="A0AAU8FIN7"/>
<evidence type="ECO:0000256" key="3">
    <source>
        <dbReference type="ARBA" id="ARBA00023163"/>
    </source>
</evidence>
<evidence type="ECO:0000256" key="1">
    <source>
        <dbReference type="ARBA" id="ARBA00023015"/>
    </source>
</evidence>
<dbReference type="SUPFAM" id="SSF51215">
    <property type="entry name" value="Regulatory protein AraC"/>
    <property type="match status" value="1"/>
</dbReference>
<proteinExistence type="predicted"/>
<gene>
    <name evidence="5" type="ORF">ABV298_27040</name>
</gene>
<name>A0AAU8FIN7_9BACT</name>
<protein>
    <submittedName>
        <fullName evidence="5">Helix-turn-helix transcriptional regulator</fullName>
    </submittedName>
</protein>
<dbReference type="InterPro" id="IPR018060">
    <property type="entry name" value="HTH_AraC"/>
</dbReference>